<dbReference type="PROSITE" id="PS00197">
    <property type="entry name" value="2FE2S_FER_1"/>
    <property type="match status" value="1"/>
</dbReference>
<dbReference type="InterPro" id="IPR008333">
    <property type="entry name" value="Cbr1-like_FAD-bd_dom"/>
</dbReference>
<dbReference type="Gene3D" id="3.10.20.30">
    <property type="match status" value="1"/>
</dbReference>
<dbReference type="KEGG" id="pwu:A8O14_09590"/>
<dbReference type="Gene3D" id="2.40.30.10">
    <property type="entry name" value="Translation factors"/>
    <property type="match status" value="1"/>
</dbReference>
<evidence type="ECO:0000256" key="2">
    <source>
        <dbReference type="ARBA" id="ARBA00022714"/>
    </source>
</evidence>
<dbReference type="PRINTS" id="PR00410">
    <property type="entry name" value="PHEHYDRXLASE"/>
</dbReference>
<evidence type="ECO:0000256" key="1">
    <source>
        <dbReference type="ARBA" id="ARBA00001974"/>
    </source>
</evidence>
<keyword evidence="2" id="KW-0479">Metal-binding</keyword>
<dbReference type="EMBL" id="CP015922">
    <property type="protein sequence ID" value="ANJ00304.1"/>
    <property type="molecule type" value="Genomic_DNA"/>
</dbReference>
<dbReference type="InterPro" id="IPR017927">
    <property type="entry name" value="FAD-bd_FR_type"/>
</dbReference>
<dbReference type="OrthoDB" id="9806195at2"/>
<organism evidence="6 7">
    <name type="scientific">Polynucleobacter wuianus</name>
    <dbReference type="NCBI Taxonomy" id="1743168"/>
    <lineage>
        <taxon>Bacteria</taxon>
        <taxon>Pseudomonadati</taxon>
        <taxon>Pseudomonadota</taxon>
        <taxon>Betaproteobacteria</taxon>
        <taxon>Burkholderiales</taxon>
        <taxon>Burkholderiaceae</taxon>
        <taxon>Polynucleobacter</taxon>
    </lineage>
</organism>
<protein>
    <submittedName>
        <fullName evidence="6">CDP-6-deoxy-delta-3,4-glucoseen reductase</fullName>
    </submittedName>
</protein>
<dbReference type="Proteomes" id="UP000078463">
    <property type="component" value="Chromosome"/>
</dbReference>
<dbReference type="PROSITE" id="PS51085">
    <property type="entry name" value="2FE2S_FER_2"/>
    <property type="match status" value="1"/>
</dbReference>
<comment type="cofactor">
    <cofactor evidence="1">
        <name>FAD</name>
        <dbReference type="ChEBI" id="CHEBI:57692"/>
    </cofactor>
</comment>
<keyword evidence="2" id="KW-0411">Iron-sulfur</keyword>
<dbReference type="AlphaFoldDB" id="A0A191UH10"/>
<sequence>MFYQVTLKTSGKQFTVTQDETVLEAALRQGINLPYGCKNGACGSCKGKVLEGHISHGQHSENALSKADETAGGILFCCSHPKSDLLIEAREVQGAGDIAIRKVPCRVNTISKPSSDVAILKLQLPAAERFQFLAGQYLEFLLKDGQRRAYSIATPPDQEGPLELHIRHMPGGLFTDFVFGASTPALKEKDILRFEGPLGSFFLREDSKKPIIFLAAGTGFAPIKSIIEQMQAKKIDRPIELYWGGRRPGDLYLDQLCKTWAQEIPSFKYIPVISDGLPEDGWQGRTGFVHQAVIDDHPDLKGFQVYACGAPVMVNTARHDFSAKCQLPEDEFFADSFTSAADLATNQSS</sequence>
<dbReference type="InterPro" id="IPR001709">
    <property type="entry name" value="Flavoprot_Pyr_Nucl_cyt_Rdtase"/>
</dbReference>
<evidence type="ECO:0000313" key="6">
    <source>
        <dbReference type="EMBL" id="ANJ00304.1"/>
    </source>
</evidence>
<gene>
    <name evidence="6" type="ORF">A8O14_09590</name>
</gene>
<keyword evidence="2" id="KW-0001">2Fe-2S</keyword>
<dbReference type="InterPro" id="IPR001433">
    <property type="entry name" value="OxRdtase_FAD/NAD-bd"/>
</dbReference>
<dbReference type="GO" id="GO:0051537">
    <property type="term" value="F:2 iron, 2 sulfur cluster binding"/>
    <property type="evidence" value="ECO:0007669"/>
    <property type="project" value="UniProtKB-KW"/>
</dbReference>
<dbReference type="InterPro" id="IPR012675">
    <property type="entry name" value="Beta-grasp_dom_sf"/>
</dbReference>
<dbReference type="Gene3D" id="3.40.50.80">
    <property type="entry name" value="Nucleotide-binding domain of ferredoxin-NADP reductase (FNR) module"/>
    <property type="match status" value="1"/>
</dbReference>
<dbReference type="Pfam" id="PF00175">
    <property type="entry name" value="NAD_binding_1"/>
    <property type="match status" value="1"/>
</dbReference>
<dbReference type="InterPro" id="IPR017938">
    <property type="entry name" value="Riboflavin_synthase-like_b-brl"/>
</dbReference>
<name>A0A191UH10_9BURK</name>
<dbReference type="PRINTS" id="PR00371">
    <property type="entry name" value="FPNCR"/>
</dbReference>
<dbReference type="SUPFAM" id="SSF54292">
    <property type="entry name" value="2Fe-2S ferredoxin-like"/>
    <property type="match status" value="1"/>
</dbReference>
<proteinExistence type="predicted"/>
<dbReference type="STRING" id="1743168.A8O14_09590"/>
<evidence type="ECO:0000259" key="5">
    <source>
        <dbReference type="PROSITE" id="PS51384"/>
    </source>
</evidence>
<evidence type="ECO:0000256" key="3">
    <source>
        <dbReference type="ARBA" id="ARBA00034078"/>
    </source>
</evidence>
<dbReference type="InterPro" id="IPR006058">
    <property type="entry name" value="2Fe2S_fd_BS"/>
</dbReference>
<feature type="domain" description="FAD-binding FR-type" evidence="5">
    <location>
        <begin position="100"/>
        <end position="204"/>
    </location>
</feature>
<dbReference type="Pfam" id="PF00111">
    <property type="entry name" value="Fer2"/>
    <property type="match status" value="1"/>
</dbReference>
<dbReference type="RefSeq" id="WP_068949306.1">
    <property type="nucleotide sequence ID" value="NZ_CP015922.1"/>
</dbReference>
<dbReference type="SUPFAM" id="SSF63380">
    <property type="entry name" value="Riboflavin synthase domain-like"/>
    <property type="match status" value="1"/>
</dbReference>
<dbReference type="InterPro" id="IPR039261">
    <property type="entry name" value="FNR_nucleotide-bd"/>
</dbReference>
<reference evidence="7" key="1">
    <citation type="submission" date="2016-05" db="EMBL/GenBank/DDBJ databases">
        <title>Polynucleobacter sp. QLW-P1FAT50C-4 genome.</title>
        <authorList>
            <person name="Hahn M.W."/>
        </authorList>
    </citation>
    <scope>NUCLEOTIDE SEQUENCE [LARGE SCALE GENOMIC DNA]</scope>
    <source>
        <strain evidence="7">QLW-P1FAT50C-4</strain>
    </source>
</reference>
<evidence type="ECO:0000313" key="7">
    <source>
        <dbReference type="Proteomes" id="UP000078463"/>
    </source>
</evidence>
<dbReference type="InterPro" id="IPR050415">
    <property type="entry name" value="MRET"/>
</dbReference>
<comment type="cofactor">
    <cofactor evidence="3">
        <name>[2Fe-2S] cluster</name>
        <dbReference type="ChEBI" id="CHEBI:190135"/>
    </cofactor>
</comment>
<evidence type="ECO:0000259" key="4">
    <source>
        <dbReference type="PROSITE" id="PS51085"/>
    </source>
</evidence>
<dbReference type="PANTHER" id="PTHR47354:SF5">
    <property type="entry name" value="PROTEIN RFBI"/>
    <property type="match status" value="1"/>
</dbReference>
<dbReference type="CDD" id="cd06189">
    <property type="entry name" value="flavin_oxioreductase"/>
    <property type="match status" value="1"/>
</dbReference>
<feature type="domain" description="2Fe-2S ferredoxin-type" evidence="4">
    <location>
        <begin position="3"/>
        <end position="93"/>
    </location>
</feature>
<keyword evidence="7" id="KW-1185">Reference proteome</keyword>
<dbReference type="CDD" id="cd00207">
    <property type="entry name" value="fer2"/>
    <property type="match status" value="1"/>
</dbReference>
<dbReference type="InterPro" id="IPR001041">
    <property type="entry name" value="2Fe-2S_ferredoxin-type"/>
</dbReference>
<dbReference type="SUPFAM" id="SSF52343">
    <property type="entry name" value="Ferredoxin reductase-like, C-terminal NADP-linked domain"/>
    <property type="match status" value="1"/>
</dbReference>
<accession>A0A191UH10</accession>
<dbReference type="PANTHER" id="PTHR47354">
    <property type="entry name" value="NADH OXIDOREDUCTASE HCR"/>
    <property type="match status" value="1"/>
</dbReference>
<dbReference type="InterPro" id="IPR036010">
    <property type="entry name" value="2Fe-2S_ferredoxin-like_sf"/>
</dbReference>
<keyword evidence="2" id="KW-0408">Iron</keyword>
<dbReference type="PROSITE" id="PS51384">
    <property type="entry name" value="FAD_FR"/>
    <property type="match status" value="1"/>
</dbReference>
<dbReference type="Pfam" id="PF00970">
    <property type="entry name" value="FAD_binding_6"/>
    <property type="match status" value="1"/>
</dbReference>
<dbReference type="GO" id="GO:0016491">
    <property type="term" value="F:oxidoreductase activity"/>
    <property type="evidence" value="ECO:0007669"/>
    <property type="project" value="InterPro"/>
</dbReference>